<organism evidence="2">
    <name type="scientific">Arion vulgaris</name>
    <dbReference type="NCBI Taxonomy" id="1028688"/>
    <lineage>
        <taxon>Eukaryota</taxon>
        <taxon>Metazoa</taxon>
        <taxon>Spiralia</taxon>
        <taxon>Lophotrochozoa</taxon>
        <taxon>Mollusca</taxon>
        <taxon>Gastropoda</taxon>
        <taxon>Heterobranchia</taxon>
        <taxon>Euthyneura</taxon>
        <taxon>Panpulmonata</taxon>
        <taxon>Eupulmonata</taxon>
        <taxon>Stylommatophora</taxon>
        <taxon>Helicina</taxon>
        <taxon>Arionoidea</taxon>
        <taxon>Arionidae</taxon>
        <taxon>Arion</taxon>
    </lineage>
</organism>
<evidence type="ECO:0000313" key="1">
    <source>
        <dbReference type="EMBL" id="CEK91624.1"/>
    </source>
</evidence>
<sequence length="59" mass="6949">MDWTYHLKITKQHNQTYDCLESTGDKKSWEVKECLTKNKRRGGHRDGSYMGTVEVECPE</sequence>
<name>A0A0B7BHJ0_9EUPU</name>
<dbReference type="EMBL" id="HACG01044759">
    <property type="protein sequence ID" value="CEK91624.1"/>
    <property type="molecule type" value="Transcribed_RNA"/>
</dbReference>
<dbReference type="AlphaFoldDB" id="A0A0B7BHJ0"/>
<dbReference type="EMBL" id="HACG01044760">
    <property type="protein sequence ID" value="CEK91625.1"/>
    <property type="molecule type" value="Transcribed_RNA"/>
</dbReference>
<evidence type="ECO:0000313" key="2">
    <source>
        <dbReference type="EMBL" id="CEK91625.1"/>
    </source>
</evidence>
<reference evidence="2" key="1">
    <citation type="submission" date="2014-12" db="EMBL/GenBank/DDBJ databases">
        <title>Insight into the proteome of Arion vulgaris.</title>
        <authorList>
            <person name="Aradska J."/>
            <person name="Bulat T."/>
            <person name="Smidak R."/>
            <person name="Sarate P."/>
            <person name="Gangsoo J."/>
            <person name="Sialana F."/>
            <person name="Bilban M."/>
            <person name="Lubec G."/>
        </authorList>
    </citation>
    <scope>NUCLEOTIDE SEQUENCE</scope>
    <source>
        <tissue evidence="2">Skin</tissue>
    </source>
</reference>
<gene>
    <name evidence="2" type="primary">ORF183841</name>
    <name evidence="1" type="synonym">ORF183836</name>
</gene>
<protein>
    <submittedName>
        <fullName evidence="2">Uncharacterized protein</fullName>
    </submittedName>
</protein>
<accession>A0A0B7BHJ0</accession>
<proteinExistence type="predicted"/>